<dbReference type="OrthoDB" id="4393730at2"/>
<comment type="subunit">
    <text evidence="3">The complex is composed of two ATP-binding proteins (UgpC), two transmembrane proteins (UgpA and UgpE) and a solute-binding protein (UgpB).</text>
</comment>
<comment type="similarity">
    <text evidence="2">Belongs to the bacterial solute-binding protein 1 family.</text>
</comment>
<gene>
    <name evidence="8" type="ORF">C0Z20_07740</name>
</gene>
<evidence type="ECO:0000256" key="7">
    <source>
        <dbReference type="SAM" id="SignalP"/>
    </source>
</evidence>
<keyword evidence="9" id="KW-1185">Reference proteome</keyword>
<dbReference type="AlphaFoldDB" id="A0A2N7X6W6"/>
<dbReference type="EMBL" id="PNYC01000004">
    <property type="protein sequence ID" value="PMS37215.1"/>
    <property type="molecule type" value="Genomic_DNA"/>
</dbReference>
<protein>
    <recommendedName>
        <fullName evidence="4">sn-glycerol-3-phosphate-binding periplasmic protein UgpB</fullName>
    </recommendedName>
</protein>
<sequence>MMRMPSVAVAVLLALGASPSMATTIQFWYGHTGTVATAIQTLCDGFNASSPVDKVQCVSQGAYEQTMRKTVAAYRAGRQPALVEIYDVGTADMMLSGAIYPMDEMTASVGKPVDASLYADVVRRYYASSDGRLYSQPFGVSTLVLYANSARLAAVGVTSTPSTWEAFEAAARKLRAAGATCPAVSDYSPWKLFEQPAAVQGVPLASGANGRQGLSARYVFADSPLNRWMHDLLRWRKAGLLLDAADTRTGSQAIAFANGECAMSIDSTGAMGVIMSVGKVRPAVGMMPVYAGTLRYHTVIGGSSIWVMKGQDLASYRVAAAFLAFVRERRNQIAFALKTGYLPVTRDAQAMLSTTSDQRDVALLPITAGLMSLNEPGNENNTGERLGFFPQFRSIWFEEVQHAFHGDKSMDDALREAQTHGNALLARFEATYRGMCLP</sequence>
<keyword evidence="6 7" id="KW-0732">Signal</keyword>
<evidence type="ECO:0000256" key="6">
    <source>
        <dbReference type="ARBA" id="ARBA00022729"/>
    </source>
</evidence>
<comment type="subcellular location">
    <subcellularLocation>
        <location evidence="1">Periplasm</location>
    </subcellularLocation>
</comment>
<dbReference type="PANTHER" id="PTHR43649:SF31">
    <property type="entry name" value="SN-GLYCEROL-3-PHOSPHATE-BINDING PERIPLASMIC PROTEIN UGPB"/>
    <property type="match status" value="1"/>
</dbReference>
<comment type="caution">
    <text evidence="8">The sequence shown here is derived from an EMBL/GenBank/DDBJ whole genome shotgun (WGS) entry which is preliminary data.</text>
</comment>
<keyword evidence="5" id="KW-0813">Transport</keyword>
<dbReference type="STRING" id="863227.GCA_000373005_01188"/>
<dbReference type="Pfam" id="PF13416">
    <property type="entry name" value="SBP_bac_8"/>
    <property type="match status" value="1"/>
</dbReference>
<evidence type="ECO:0000313" key="9">
    <source>
        <dbReference type="Proteomes" id="UP000235777"/>
    </source>
</evidence>
<dbReference type="Proteomes" id="UP000235777">
    <property type="component" value="Unassembled WGS sequence"/>
</dbReference>
<dbReference type="PANTHER" id="PTHR43649">
    <property type="entry name" value="ARABINOSE-BINDING PROTEIN-RELATED"/>
    <property type="match status" value="1"/>
</dbReference>
<dbReference type="Gene3D" id="3.40.190.10">
    <property type="entry name" value="Periplasmic binding protein-like II"/>
    <property type="match status" value="2"/>
</dbReference>
<proteinExistence type="inferred from homology"/>
<evidence type="ECO:0000256" key="1">
    <source>
        <dbReference type="ARBA" id="ARBA00004418"/>
    </source>
</evidence>
<dbReference type="GO" id="GO:0042597">
    <property type="term" value="C:periplasmic space"/>
    <property type="evidence" value="ECO:0007669"/>
    <property type="project" value="UniProtKB-SubCell"/>
</dbReference>
<reference evidence="8 9" key="1">
    <citation type="submission" date="2018-01" db="EMBL/GenBank/DDBJ databases">
        <title>Whole genome analyses suggest that Burkholderia sensu lato contains two further novel genera in the rhizoxinica-symbiotica group Mycetohabitans gen. nov., and Trinickia gen. nov.: implications for the evolution of diazotrophy and nodulation in the Burkholderiaceae.</title>
        <authorList>
            <person name="Estrada-de los Santos P."/>
            <person name="Palmer M."/>
            <person name="Chavez-Ramirez B."/>
            <person name="Beukes C."/>
            <person name="Steenkamp E.T."/>
            <person name="Hirsch A.M."/>
            <person name="Manyaka P."/>
            <person name="Maluk M."/>
            <person name="Lafos M."/>
            <person name="Crook M."/>
            <person name="Gross E."/>
            <person name="Simon M.F."/>
            <person name="Bueno dos Reis Junior F."/>
            <person name="Poole P.S."/>
            <person name="Venter S.N."/>
            <person name="James E.K."/>
        </authorList>
    </citation>
    <scope>NUCLEOTIDE SEQUENCE [LARGE SCALE GENOMIC DNA]</scope>
    <source>
        <strain evidence="8 9">JPY 581</strain>
    </source>
</reference>
<evidence type="ECO:0000256" key="3">
    <source>
        <dbReference type="ARBA" id="ARBA00011557"/>
    </source>
</evidence>
<evidence type="ECO:0000313" key="8">
    <source>
        <dbReference type="EMBL" id="PMS37215.1"/>
    </source>
</evidence>
<dbReference type="InterPro" id="IPR050490">
    <property type="entry name" value="Bact_solute-bd_prot1"/>
</dbReference>
<evidence type="ECO:0000256" key="4">
    <source>
        <dbReference type="ARBA" id="ARBA00017470"/>
    </source>
</evidence>
<name>A0A2N7X6W6_9BURK</name>
<feature type="chain" id="PRO_5014633804" description="sn-glycerol-3-phosphate-binding periplasmic protein UgpB" evidence="7">
    <location>
        <begin position="23"/>
        <end position="438"/>
    </location>
</feature>
<dbReference type="SUPFAM" id="SSF53850">
    <property type="entry name" value="Periplasmic binding protein-like II"/>
    <property type="match status" value="1"/>
</dbReference>
<dbReference type="InterPro" id="IPR006059">
    <property type="entry name" value="SBP"/>
</dbReference>
<organism evidence="8 9">
    <name type="scientific">Trinickia symbiotica</name>
    <dbReference type="NCBI Taxonomy" id="863227"/>
    <lineage>
        <taxon>Bacteria</taxon>
        <taxon>Pseudomonadati</taxon>
        <taxon>Pseudomonadota</taxon>
        <taxon>Betaproteobacteria</taxon>
        <taxon>Burkholderiales</taxon>
        <taxon>Burkholderiaceae</taxon>
        <taxon>Trinickia</taxon>
    </lineage>
</organism>
<evidence type="ECO:0000256" key="2">
    <source>
        <dbReference type="ARBA" id="ARBA00008520"/>
    </source>
</evidence>
<feature type="signal peptide" evidence="7">
    <location>
        <begin position="1"/>
        <end position="22"/>
    </location>
</feature>
<accession>A0A2N7X6W6</accession>
<evidence type="ECO:0000256" key="5">
    <source>
        <dbReference type="ARBA" id="ARBA00022448"/>
    </source>
</evidence>